<evidence type="ECO:0000256" key="1">
    <source>
        <dbReference type="ARBA" id="ARBA00022737"/>
    </source>
</evidence>
<evidence type="ECO:0000313" key="5">
    <source>
        <dbReference type="Proteomes" id="UP000001449"/>
    </source>
</evidence>
<keyword evidence="5" id="KW-1185">Reference proteome</keyword>
<dbReference type="PaxDb" id="35128-Thaps25323"/>
<dbReference type="GO" id="GO:0051015">
    <property type="term" value="F:actin filament binding"/>
    <property type="evidence" value="ECO:0000318"/>
    <property type="project" value="GO_Central"/>
</dbReference>
<feature type="compositionally biased region" description="Low complexity" evidence="3">
    <location>
        <begin position="575"/>
        <end position="584"/>
    </location>
</feature>
<dbReference type="InterPro" id="IPR036770">
    <property type="entry name" value="Ankyrin_rpt-contain_sf"/>
</dbReference>
<dbReference type="Proteomes" id="UP000001449">
    <property type="component" value="Chromosome 18"/>
</dbReference>
<dbReference type="PANTHER" id="PTHR24153">
    <property type="entry name" value="ESPIN"/>
    <property type="match status" value="1"/>
</dbReference>
<name>B5YLH2_THAPS</name>
<dbReference type="PANTHER" id="PTHR24153:SF8">
    <property type="entry name" value="FORKED, ISOFORM F"/>
    <property type="match status" value="1"/>
</dbReference>
<dbReference type="GO" id="GO:0051017">
    <property type="term" value="P:actin filament bundle assembly"/>
    <property type="evidence" value="ECO:0000318"/>
    <property type="project" value="GO_Central"/>
</dbReference>
<organism evidence="4 5">
    <name type="scientific">Thalassiosira pseudonana</name>
    <name type="common">Marine diatom</name>
    <name type="synonym">Cyclotella nana</name>
    <dbReference type="NCBI Taxonomy" id="35128"/>
    <lineage>
        <taxon>Eukaryota</taxon>
        <taxon>Sar</taxon>
        <taxon>Stramenopiles</taxon>
        <taxon>Ochrophyta</taxon>
        <taxon>Bacillariophyta</taxon>
        <taxon>Coscinodiscophyceae</taxon>
        <taxon>Thalassiosirophycidae</taxon>
        <taxon>Thalassiosirales</taxon>
        <taxon>Thalassiosiraceae</taxon>
        <taxon>Thalassiosira</taxon>
    </lineage>
</organism>
<dbReference type="EMBL" id="CP001159">
    <property type="protein sequence ID" value="ACI64081.1"/>
    <property type="molecule type" value="Genomic_DNA"/>
</dbReference>
<reference evidence="4 5" key="1">
    <citation type="journal article" date="2004" name="Science">
        <title>The genome of the diatom Thalassiosira pseudonana: ecology, evolution, and metabolism.</title>
        <authorList>
            <person name="Armbrust E.V."/>
            <person name="Berges J.A."/>
            <person name="Bowler C."/>
            <person name="Green B.R."/>
            <person name="Martinez D."/>
            <person name="Putnam N.H."/>
            <person name="Zhou S."/>
            <person name="Allen A.E."/>
            <person name="Apt K.E."/>
            <person name="Bechner M."/>
            <person name="Brzezinski M.A."/>
            <person name="Chaal B.K."/>
            <person name="Chiovitti A."/>
            <person name="Davis A.K."/>
            <person name="Demarest M.S."/>
            <person name="Detter J.C."/>
            <person name="Glavina T."/>
            <person name="Goodstein D."/>
            <person name="Hadi M.Z."/>
            <person name="Hellsten U."/>
            <person name="Hildebrand M."/>
            <person name="Jenkins B.D."/>
            <person name="Jurka J."/>
            <person name="Kapitonov V.V."/>
            <person name="Kroger N."/>
            <person name="Lau W.W."/>
            <person name="Lane T.W."/>
            <person name="Larimer F.W."/>
            <person name="Lippmeier J.C."/>
            <person name="Lucas S."/>
            <person name="Medina M."/>
            <person name="Montsant A."/>
            <person name="Obornik M."/>
            <person name="Parker M.S."/>
            <person name="Palenik B."/>
            <person name="Pazour G.J."/>
            <person name="Richardson P.M."/>
            <person name="Rynearson T.A."/>
            <person name="Saito M.A."/>
            <person name="Schwartz D.C."/>
            <person name="Thamatrakoln K."/>
            <person name="Valentin K."/>
            <person name="Vardi A."/>
            <person name="Wilkerson F.P."/>
            <person name="Rokhsar D.S."/>
        </authorList>
    </citation>
    <scope>NUCLEOTIDE SEQUENCE [LARGE SCALE GENOMIC DNA]</scope>
    <source>
        <strain evidence="4 5">CCMP1335</strain>
    </source>
</reference>
<dbReference type="KEGG" id="tps:THAPS_25323"/>
<gene>
    <name evidence="4" type="ORF">THAPS_25323</name>
</gene>
<dbReference type="InterPro" id="IPR052420">
    <property type="entry name" value="Espin/Espin-like"/>
</dbReference>
<keyword evidence="2" id="KW-0040">ANK repeat</keyword>
<dbReference type="Gene3D" id="1.25.40.20">
    <property type="entry name" value="Ankyrin repeat-containing domain"/>
    <property type="match status" value="1"/>
</dbReference>
<keyword evidence="1" id="KW-0677">Repeat</keyword>
<dbReference type="GeneID" id="7450929"/>
<dbReference type="HOGENOM" id="CLU_336040_0_0_1"/>
<sequence>MRSLFTRMESSQNQPQQTNTNNTTPSQPTAIASSSSQPTAENMTIARLISKREWSLLEHLLVNPQTSAQLPIDEPSIPHAVTPEIVVHFAARFRAPLRTISILASRYPISLDSSDATGRYPVHVASKWGATPDVIHFLIQTNPIAAGIRDDLGKTPMHYIAEYYSKNYSPRMALIHPMEESMLQCVRLLKASAPKSMNLEDNEGCNAIEYALENEVDIKIIKAMQRACRDDWRERSSENAAQHGRRRHADLIMDVERMALHISQTPGFNGVHRAFCINRKSNFPSTADLLYYSYVQTLILCAFSQSSVSGVSKAGALPRGSVDPSIRITLEVDNDSPLAILLEGRVSFDGLMMVDALCRRRGAHLCLPRFANIEIMLSCRLIVAVNSATVAADTVAVLGNPLENHTAESREPNRQLQIHQQLVQARRLRASLDDAANRIESLPSTSSASYPQAMEILQLSHPQIHQLARLTEALRGGYTLNSNEEGHDGYTEWIRHQNEKEEEQTKRDERIIRQQLREYGREMNPHLALDWGLERMHDEHMTKPKIGEGGGDAAASATSSSAVAASTITKRSTEGVVKVSTASSSKKRKTGRTKKDRAKARKRKSGTNIAAVKWQQSIGSTTINSSVSVTQGYLRSTTAWNDKAAKEAVLHPATAVALNVATATNADAVGGVCVKETIADEKPPARKDSPETRRASACDPPPAAIAAAPTAQQPVQAPSNTATKSLTPRPYKKCHHCRDTNAEYRKCNYWNLSGSKCGKVFCITCLSSKYTLGDDLAQPFNPNGVTLEEILVRPSLDREWHCPSCLGTCQCKTCVRQRLREEEKVKSREEAERKSSRKAAAHQSYYNFL</sequence>
<feature type="region of interest" description="Disordered" evidence="3">
    <location>
        <begin position="564"/>
        <end position="608"/>
    </location>
</feature>
<dbReference type="FunFam" id="1.25.40.20:FF:000916">
    <property type="entry name" value="Predicted protein"/>
    <property type="match status" value="1"/>
</dbReference>
<feature type="compositionally biased region" description="Basic and acidic residues" evidence="3">
    <location>
        <begin position="825"/>
        <end position="834"/>
    </location>
</feature>
<feature type="compositionally biased region" description="Basic residues" evidence="3">
    <location>
        <begin position="585"/>
        <end position="605"/>
    </location>
</feature>
<feature type="region of interest" description="Disordered" evidence="3">
    <location>
        <begin position="680"/>
        <end position="726"/>
    </location>
</feature>
<dbReference type="SUPFAM" id="SSF48403">
    <property type="entry name" value="Ankyrin repeat"/>
    <property type="match status" value="1"/>
</dbReference>
<evidence type="ECO:0000256" key="2">
    <source>
        <dbReference type="ARBA" id="ARBA00023043"/>
    </source>
</evidence>
<evidence type="ECO:0000313" key="4">
    <source>
        <dbReference type="EMBL" id="ACI64081.1"/>
    </source>
</evidence>
<feature type="compositionally biased region" description="Low complexity" evidence="3">
    <location>
        <begin position="704"/>
        <end position="718"/>
    </location>
</feature>
<proteinExistence type="predicted"/>
<dbReference type="eggNOG" id="ENOG502SFMY">
    <property type="taxonomic scope" value="Eukaryota"/>
</dbReference>
<dbReference type="AlphaFoldDB" id="B5YLH2"/>
<dbReference type="RefSeq" id="XP_002295364.1">
    <property type="nucleotide sequence ID" value="XM_002295328.1"/>
</dbReference>
<feature type="compositionally biased region" description="Low complexity" evidence="3">
    <location>
        <begin position="10"/>
        <end position="29"/>
    </location>
</feature>
<accession>B5YLH2</accession>
<feature type="compositionally biased region" description="Basic and acidic residues" evidence="3">
    <location>
        <begin position="680"/>
        <end position="696"/>
    </location>
</feature>
<reference evidence="4 5" key="2">
    <citation type="journal article" date="2008" name="Nature">
        <title>The Phaeodactylum genome reveals the evolutionary history of diatom genomes.</title>
        <authorList>
            <person name="Bowler C."/>
            <person name="Allen A.E."/>
            <person name="Badger J.H."/>
            <person name="Grimwood J."/>
            <person name="Jabbari K."/>
            <person name="Kuo A."/>
            <person name="Maheswari U."/>
            <person name="Martens C."/>
            <person name="Maumus F."/>
            <person name="Otillar R.P."/>
            <person name="Rayko E."/>
            <person name="Salamov A."/>
            <person name="Vandepoele K."/>
            <person name="Beszteri B."/>
            <person name="Gruber A."/>
            <person name="Heijde M."/>
            <person name="Katinka M."/>
            <person name="Mock T."/>
            <person name="Valentin K."/>
            <person name="Verret F."/>
            <person name="Berges J.A."/>
            <person name="Brownlee C."/>
            <person name="Cadoret J.P."/>
            <person name="Chiovitti A."/>
            <person name="Choi C.J."/>
            <person name="Coesel S."/>
            <person name="De Martino A."/>
            <person name="Detter J.C."/>
            <person name="Durkin C."/>
            <person name="Falciatore A."/>
            <person name="Fournet J."/>
            <person name="Haruta M."/>
            <person name="Huysman M.J."/>
            <person name="Jenkins B.D."/>
            <person name="Jiroutova K."/>
            <person name="Jorgensen R.E."/>
            <person name="Joubert Y."/>
            <person name="Kaplan A."/>
            <person name="Kroger N."/>
            <person name="Kroth P.G."/>
            <person name="La Roche J."/>
            <person name="Lindquist E."/>
            <person name="Lommer M."/>
            <person name="Martin-Jezequel V."/>
            <person name="Lopez P.J."/>
            <person name="Lucas S."/>
            <person name="Mangogna M."/>
            <person name="McGinnis K."/>
            <person name="Medlin L.K."/>
            <person name="Montsant A."/>
            <person name="Oudot-Le Secq M.P."/>
            <person name="Napoli C."/>
            <person name="Obornik M."/>
            <person name="Parker M.S."/>
            <person name="Petit J.L."/>
            <person name="Porcel B.M."/>
            <person name="Poulsen N."/>
            <person name="Robison M."/>
            <person name="Rychlewski L."/>
            <person name="Rynearson T.A."/>
            <person name="Schmutz J."/>
            <person name="Shapiro H."/>
            <person name="Siaut M."/>
            <person name="Stanley M."/>
            <person name="Sussman M.R."/>
            <person name="Taylor A.R."/>
            <person name="Vardi A."/>
            <person name="von Dassow P."/>
            <person name="Vyverman W."/>
            <person name="Willis A."/>
            <person name="Wyrwicz L.S."/>
            <person name="Rokhsar D.S."/>
            <person name="Weissenbach J."/>
            <person name="Armbrust E.V."/>
            <person name="Green B.R."/>
            <person name="Van de Peer Y."/>
            <person name="Grigoriev I.V."/>
        </authorList>
    </citation>
    <scope>NUCLEOTIDE SEQUENCE [LARGE SCALE GENOMIC DNA]</scope>
    <source>
        <strain evidence="4 5">CCMP1335</strain>
    </source>
</reference>
<feature type="compositionally biased region" description="Polar residues" evidence="3">
    <location>
        <begin position="30"/>
        <end position="39"/>
    </location>
</feature>
<evidence type="ECO:0000256" key="3">
    <source>
        <dbReference type="SAM" id="MobiDB-lite"/>
    </source>
</evidence>
<dbReference type="InParanoid" id="B5YLH2"/>
<dbReference type="GO" id="GO:0005737">
    <property type="term" value="C:cytoplasm"/>
    <property type="evidence" value="ECO:0000318"/>
    <property type="project" value="GO_Central"/>
</dbReference>
<feature type="region of interest" description="Disordered" evidence="3">
    <location>
        <begin position="1"/>
        <end position="39"/>
    </location>
</feature>
<protein>
    <submittedName>
        <fullName evidence="4">Uncharacterized protein</fullName>
    </submittedName>
</protein>
<feature type="region of interest" description="Disordered" evidence="3">
    <location>
        <begin position="825"/>
        <end position="849"/>
    </location>
</feature>